<protein>
    <submittedName>
        <fullName evidence="1">Uncharacterized protein</fullName>
    </submittedName>
</protein>
<proteinExistence type="predicted"/>
<name>A0ACB8G5P7_9SAUR</name>
<keyword evidence="2" id="KW-1185">Reference proteome</keyword>
<organism evidence="1 2">
    <name type="scientific">Sphaerodactylus townsendi</name>
    <dbReference type="NCBI Taxonomy" id="933632"/>
    <lineage>
        <taxon>Eukaryota</taxon>
        <taxon>Metazoa</taxon>
        <taxon>Chordata</taxon>
        <taxon>Craniata</taxon>
        <taxon>Vertebrata</taxon>
        <taxon>Euteleostomi</taxon>
        <taxon>Lepidosauria</taxon>
        <taxon>Squamata</taxon>
        <taxon>Bifurcata</taxon>
        <taxon>Gekkota</taxon>
        <taxon>Sphaerodactylidae</taxon>
        <taxon>Sphaerodactylus</taxon>
    </lineage>
</organism>
<comment type="caution">
    <text evidence="1">The sequence shown here is derived from an EMBL/GenBank/DDBJ whole genome shotgun (WGS) entry which is preliminary data.</text>
</comment>
<gene>
    <name evidence="1" type="ORF">K3G42_032420</name>
</gene>
<reference evidence="1" key="1">
    <citation type="submission" date="2021-08" db="EMBL/GenBank/DDBJ databases">
        <title>The first chromosome-level gecko genome reveals the dynamic sex chromosomes of Neotropical dwarf geckos (Sphaerodactylidae: Sphaerodactylus).</title>
        <authorList>
            <person name="Pinto B.J."/>
            <person name="Keating S.E."/>
            <person name="Gamble T."/>
        </authorList>
    </citation>
    <scope>NUCLEOTIDE SEQUENCE</scope>
    <source>
        <strain evidence="1">TG3544</strain>
    </source>
</reference>
<sequence length="273" mass="29850">MQAATHRGLPPSSGSSLPLADWAVQCKVKDKSATWRADDPATPQRKHCASPLRSSAPSQDTTDLGGSSAGFCSPPRAPESLASDPAPEGSSHQTDCRQNQAPLGGGRRETAEPPDDPIYTTSNAAVWQSTPPPVAFADYFRSTIREEIERILDARERHGPPAHAPRQQPRTAYSPPRPDLSALSHDAYNPPRPDLSALSHEPLAFPENDAATEERNDDDAEQVSVQDACFQMSNKLELVESLFVMVKNLVNYHAPSHFSSLLMQNTRIKDRRL</sequence>
<accession>A0ACB8G5P7</accession>
<evidence type="ECO:0000313" key="2">
    <source>
        <dbReference type="Proteomes" id="UP000827872"/>
    </source>
</evidence>
<dbReference type="EMBL" id="CM037615">
    <property type="protein sequence ID" value="KAH8014897.1"/>
    <property type="molecule type" value="Genomic_DNA"/>
</dbReference>
<evidence type="ECO:0000313" key="1">
    <source>
        <dbReference type="EMBL" id="KAH8014897.1"/>
    </source>
</evidence>
<dbReference type="Proteomes" id="UP000827872">
    <property type="component" value="Linkage Group LG02"/>
</dbReference>